<reference evidence="2 3" key="1">
    <citation type="submission" date="2019-09" db="EMBL/GenBank/DDBJ databases">
        <title>A chromosome-level genome assembly of the Chinese tupelo Nyssa sinensis.</title>
        <authorList>
            <person name="Yang X."/>
            <person name="Kang M."/>
            <person name="Yang Y."/>
            <person name="Xiong H."/>
            <person name="Wang M."/>
            <person name="Zhang Z."/>
            <person name="Wang Z."/>
            <person name="Wu H."/>
            <person name="Ma T."/>
            <person name="Liu J."/>
            <person name="Xi Z."/>
        </authorList>
    </citation>
    <scope>NUCLEOTIDE SEQUENCE [LARGE SCALE GENOMIC DNA]</scope>
    <source>
        <strain evidence="2">J267</strain>
        <tissue evidence="2">Leaf</tissue>
    </source>
</reference>
<gene>
    <name evidence="2" type="ORF">F0562_020175</name>
</gene>
<dbReference type="AlphaFoldDB" id="A0A5J5BVS3"/>
<accession>A0A5J5BVS3</accession>
<feature type="compositionally biased region" description="Basic residues" evidence="1">
    <location>
        <begin position="159"/>
        <end position="172"/>
    </location>
</feature>
<protein>
    <recommendedName>
        <fullName evidence="4">CCHC-type domain-containing protein</fullName>
    </recommendedName>
</protein>
<keyword evidence="3" id="KW-1185">Reference proteome</keyword>
<name>A0A5J5BVS3_9ASTE</name>
<feature type="region of interest" description="Disordered" evidence="1">
    <location>
        <begin position="145"/>
        <end position="187"/>
    </location>
</feature>
<evidence type="ECO:0000313" key="3">
    <source>
        <dbReference type="Proteomes" id="UP000325577"/>
    </source>
</evidence>
<sequence length="262" mass="29779">MMTLFKSQDLWDLVEQGYGDPDEETRLKENKKKDSKALVIIQQAVHDSIFSRIAAATTSKQAWSTLQKEFQGDSKVIVVKLQSLRRDFETLYMKSGESIADFLSRETTIVSQMRSYGEKISDETVVAKNEEKAFQVKDIVTKAAESDSSTSRGLGRGGFHGRGRGRGNRRGRGRFDGQRQSGEQRNNKNGVQCYHCKKYGYIKADCWYKDQQVNYAAENGEESSKLFMTHFDPNNKSNDVWFVDSGCSNHMTGMKSLFKELD</sequence>
<organism evidence="2 3">
    <name type="scientific">Nyssa sinensis</name>
    <dbReference type="NCBI Taxonomy" id="561372"/>
    <lineage>
        <taxon>Eukaryota</taxon>
        <taxon>Viridiplantae</taxon>
        <taxon>Streptophyta</taxon>
        <taxon>Embryophyta</taxon>
        <taxon>Tracheophyta</taxon>
        <taxon>Spermatophyta</taxon>
        <taxon>Magnoliopsida</taxon>
        <taxon>eudicotyledons</taxon>
        <taxon>Gunneridae</taxon>
        <taxon>Pentapetalae</taxon>
        <taxon>asterids</taxon>
        <taxon>Cornales</taxon>
        <taxon>Nyssaceae</taxon>
        <taxon>Nyssa</taxon>
    </lineage>
</organism>
<dbReference type="PANTHER" id="PTHR35317:SF35">
    <property type="entry name" value="DUF4219 DOMAIN-CONTAINING PROTEIN"/>
    <property type="match status" value="1"/>
</dbReference>
<evidence type="ECO:0008006" key="4">
    <source>
        <dbReference type="Google" id="ProtNLM"/>
    </source>
</evidence>
<dbReference type="EMBL" id="CM018033">
    <property type="protein sequence ID" value="KAA8545391.1"/>
    <property type="molecule type" value="Genomic_DNA"/>
</dbReference>
<dbReference type="OrthoDB" id="8063676at2759"/>
<proteinExistence type="predicted"/>
<evidence type="ECO:0000256" key="1">
    <source>
        <dbReference type="SAM" id="MobiDB-lite"/>
    </source>
</evidence>
<dbReference type="Pfam" id="PF14223">
    <property type="entry name" value="Retrotran_gag_2"/>
    <property type="match status" value="1"/>
</dbReference>
<dbReference type="Proteomes" id="UP000325577">
    <property type="component" value="Linkage Group LG10"/>
</dbReference>
<dbReference type="PANTHER" id="PTHR35317">
    <property type="entry name" value="OS04G0629600 PROTEIN"/>
    <property type="match status" value="1"/>
</dbReference>
<evidence type="ECO:0000313" key="2">
    <source>
        <dbReference type="EMBL" id="KAA8545391.1"/>
    </source>
</evidence>